<dbReference type="PANTHER" id="PTHR30432">
    <property type="entry name" value="TRANSCRIPTIONAL REGULATOR MODE"/>
    <property type="match status" value="1"/>
</dbReference>
<evidence type="ECO:0000313" key="5">
    <source>
        <dbReference type="EMBL" id="OYR70743.1"/>
    </source>
</evidence>
<dbReference type="RefSeq" id="WP_094582906.1">
    <property type="nucleotide sequence ID" value="NZ_NHPB01000041.1"/>
</dbReference>
<dbReference type="Proteomes" id="UP000216758">
    <property type="component" value="Unassembled WGS sequence"/>
</dbReference>
<comment type="caution">
    <text evidence="5">The sequence shown here is derived from an EMBL/GenBank/DDBJ whole genome shotgun (WGS) entry which is preliminary data.</text>
</comment>
<organism evidence="5 6">
    <name type="scientific">Halorubrum ezzemoulense</name>
    <name type="common">Halorubrum chaoviator</name>
    <dbReference type="NCBI Taxonomy" id="337243"/>
    <lineage>
        <taxon>Archaea</taxon>
        <taxon>Methanobacteriati</taxon>
        <taxon>Methanobacteriota</taxon>
        <taxon>Stenosarchaea group</taxon>
        <taxon>Halobacteria</taxon>
        <taxon>Halobacteriales</taxon>
        <taxon>Haloferacaceae</taxon>
        <taxon>Halorubrum</taxon>
    </lineage>
</organism>
<dbReference type="Gene3D" id="1.10.10.10">
    <property type="entry name" value="Winged helix-like DNA-binding domain superfamily/Winged helix DNA-binding domain"/>
    <property type="match status" value="1"/>
</dbReference>
<dbReference type="EMBL" id="NHPB01000041">
    <property type="protein sequence ID" value="OYR70743.1"/>
    <property type="molecule type" value="Genomic_DNA"/>
</dbReference>
<accession>A0A256JQ64</accession>
<name>A0A256JQ64_HALEZ</name>
<dbReference type="InterPro" id="IPR036390">
    <property type="entry name" value="WH_DNA-bd_sf"/>
</dbReference>
<gene>
    <name evidence="5" type="ORF">DJ78_06705</name>
</gene>
<evidence type="ECO:0000256" key="1">
    <source>
        <dbReference type="ARBA" id="ARBA00004202"/>
    </source>
</evidence>
<dbReference type="SUPFAM" id="SSF46785">
    <property type="entry name" value="Winged helix' DNA-binding domain"/>
    <property type="match status" value="1"/>
</dbReference>
<dbReference type="PANTHER" id="PTHR30432:SF1">
    <property type="entry name" value="DNA-BINDING TRANSCRIPTIONAL DUAL REGULATOR MODE"/>
    <property type="match status" value="1"/>
</dbReference>
<keyword evidence="2" id="KW-0500">Molybdenum</keyword>
<dbReference type="InterPro" id="IPR051815">
    <property type="entry name" value="Molybdate_resp_trans_reg"/>
</dbReference>
<dbReference type="InterPro" id="IPR008995">
    <property type="entry name" value="Mo/tungstate-bd_C_term_dom"/>
</dbReference>
<dbReference type="SUPFAM" id="SSF50331">
    <property type="entry name" value="MOP-like"/>
    <property type="match status" value="1"/>
</dbReference>
<evidence type="ECO:0000259" key="4">
    <source>
        <dbReference type="PROSITE" id="PS51866"/>
    </source>
</evidence>
<dbReference type="Gene3D" id="2.40.50.100">
    <property type="match status" value="1"/>
</dbReference>
<dbReference type="GO" id="GO:0015689">
    <property type="term" value="P:molybdate ion transport"/>
    <property type="evidence" value="ECO:0007669"/>
    <property type="project" value="InterPro"/>
</dbReference>
<dbReference type="PROSITE" id="PS51866">
    <property type="entry name" value="MOP"/>
    <property type="match status" value="1"/>
</dbReference>
<protein>
    <submittedName>
        <fullName evidence="5">ABC transporter</fullName>
    </submittedName>
</protein>
<dbReference type="OrthoDB" id="70912at2157"/>
<comment type="subcellular location">
    <subcellularLocation>
        <location evidence="1">Cell membrane</location>
        <topology evidence="1">Peripheral membrane protein</topology>
    </subcellularLocation>
</comment>
<feature type="region of interest" description="Disordered" evidence="3">
    <location>
        <begin position="134"/>
        <end position="184"/>
    </location>
</feature>
<dbReference type="InterPro" id="IPR005116">
    <property type="entry name" value="Transp-assoc_OB_typ1"/>
</dbReference>
<dbReference type="InterPro" id="IPR004606">
    <property type="entry name" value="Mop_domain"/>
</dbReference>
<proteinExistence type="predicted"/>
<dbReference type="AlphaFoldDB" id="A0A256JQ64"/>
<feature type="domain" description="Mop" evidence="4">
    <location>
        <begin position="214"/>
        <end position="289"/>
    </location>
</feature>
<dbReference type="InterPro" id="IPR036388">
    <property type="entry name" value="WH-like_DNA-bd_sf"/>
</dbReference>
<dbReference type="GO" id="GO:0005886">
    <property type="term" value="C:plasma membrane"/>
    <property type="evidence" value="ECO:0007669"/>
    <property type="project" value="UniProtKB-SubCell"/>
</dbReference>
<feature type="compositionally biased region" description="Basic and acidic residues" evidence="3">
    <location>
        <begin position="153"/>
        <end position="178"/>
    </location>
</feature>
<reference evidence="5 6" key="1">
    <citation type="journal article" date="2014" name="Front. Microbiol.">
        <title>Population and genomic analysis of the genus Halorubrum.</title>
        <authorList>
            <person name="Fullmer M.S."/>
            <person name="Soucy S.M."/>
            <person name="Swithers K.S."/>
            <person name="Makkay A.M."/>
            <person name="Wheeler R."/>
            <person name="Ventosa A."/>
            <person name="Gogarten J.P."/>
            <person name="Papke R.T."/>
        </authorList>
    </citation>
    <scope>NUCLEOTIDE SEQUENCE [LARGE SCALE GENOMIC DNA]</scope>
    <source>
        <strain evidence="5 6">G37</strain>
    </source>
</reference>
<dbReference type="Pfam" id="PF03459">
    <property type="entry name" value="TOBE"/>
    <property type="match status" value="1"/>
</dbReference>
<evidence type="ECO:0000256" key="3">
    <source>
        <dbReference type="SAM" id="MobiDB-lite"/>
    </source>
</evidence>
<evidence type="ECO:0000313" key="6">
    <source>
        <dbReference type="Proteomes" id="UP000216758"/>
    </source>
</evidence>
<evidence type="ECO:0000256" key="2">
    <source>
        <dbReference type="ARBA" id="ARBA00022505"/>
    </source>
</evidence>
<sequence>MGEPTDSGPAPAAGRGRAALIEDGVEFDGRDAALLRAVDAAGSVAGAASELGRSRARALTRIETLEDAYGTLVERRRGGEGGGGSRLAASARDLLDRYDRLQAVLAATASVPETVLDGTVAAVDGELAVVDTPVGELSGLHGGTVDDEDADDRADGRDADDRADGRDADDRADGRDADDGADGGAVAVGDAVQVRIGADAVTVNDAANAVDPDATSARNRLAGRVSRIDSGETVSTVRIVVEPVDRGGTDDAAVEVAALITAESIDRLGLAPGDPVSLRWKATATRLVAQVE</sequence>